<evidence type="ECO:0000256" key="1">
    <source>
        <dbReference type="ARBA" id="ARBA00001946"/>
    </source>
</evidence>
<dbReference type="InterPro" id="IPR006439">
    <property type="entry name" value="HAD-SF_hydro_IA"/>
</dbReference>
<keyword evidence="4" id="KW-0460">Magnesium</keyword>
<dbReference type="SFLD" id="SFLDS00003">
    <property type="entry name" value="Haloacid_Dehalogenase"/>
    <property type="match status" value="1"/>
</dbReference>
<dbReference type="Pfam" id="PF00702">
    <property type="entry name" value="Hydrolase"/>
    <property type="match status" value="1"/>
</dbReference>
<name>A0A1G8KI95_9GAMM</name>
<evidence type="ECO:0000256" key="2">
    <source>
        <dbReference type="ARBA" id="ARBA00006171"/>
    </source>
</evidence>
<dbReference type="SFLD" id="SFLDG01129">
    <property type="entry name" value="C1.5:_HAD__Beta-PGM__Phosphata"/>
    <property type="match status" value="1"/>
</dbReference>
<evidence type="ECO:0000256" key="5">
    <source>
        <dbReference type="ARBA" id="ARBA00023277"/>
    </source>
</evidence>
<dbReference type="PRINTS" id="PR00413">
    <property type="entry name" value="HADHALOGNASE"/>
</dbReference>
<dbReference type="Proteomes" id="UP000199527">
    <property type="component" value="Unassembled WGS sequence"/>
</dbReference>
<dbReference type="InterPro" id="IPR023214">
    <property type="entry name" value="HAD_sf"/>
</dbReference>
<proteinExistence type="inferred from homology"/>
<dbReference type="SUPFAM" id="SSF56784">
    <property type="entry name" value="HAD-like"/>
    <property type="match status" value="1"/>
</dbReference>
<dbReference type="Gene3D" id="1.10.150.240">
    <property type="entry name" value="Putative phosphatase, domain 2"/>
    <property type="match status" value="1"/>
</dbReference>
<dbReference type="RefSeq" id="WP_090361070.1">
    <property type="nucleotide sequence ID" value="NZ_FNEM01000001.1"/>
</dbReference>
<protein>
    <submittedName>
        <fullName evidence="6">Sugar-phosphatase</fullName>
    </submittedName>
</protein>
<accession>A0A1G8KI95</accession>
<keyword evidence="7" id="KW-1185">Reference proteome</keyword>
<sequence>MIKAVIFDMDGVLVDSEPFWQQAEMEVFPKYGVPITLADTLKTQGLRIDHVVQYWYSRYPWDNASVKQVETEILDAMVAVIRAQGQPMTGVLPTLALLQQVGVPLAVATSSPAILMEATLDKLGIRHYFQATCSAEQLPLGKPHPQVYLDAAEAIGVAATDCLAVEDSFNGLLSAKAARMRVLAIPDRDHRNDPRYVIADQKLGSLSEFDLNHWQ</sequence>
<keyword evidence="3" id="KW-0479">Metal-binding</keyword>
<dbReference type="PANTHER" id="PTHR46193:SF18">
    <property type="entry name" value="HEXITOL PHOSPHATASE B"/>
    <property type="match status" value="1"/>
</dbReference>
<keyword evidence="5" id="KW-0119">Carbohydrate metabolism</keyword>
<gene>
    <name evidence="6" type="ORF">SAMN04488540_101384</name>
</gene>
<dbReference type="EMBL" id="FNEM01000001">
    <property type="protein sequence ID" value="SDI43147.1"/>
    <property type="molecule type" value="Genomic_DNA"/>
</dbReference>
<dbReference type="InterPro" id="IPR023198">
    <property type="entry name" value="PGP-like_dom2"/>
</dbReference>
<reference evidence="7" key="1">
    <citation type="submission" date="2016-10" db="EMBL/GenBank/DDBJ databases">
        <authorList>
            <person name="Varghese N."/>
            <person name="Submissions S."/>
        </authorList>
    </citation>
    <scope>NUCLEOTIDE SEQUENCE [LARGE SCALE GENOMIC DNA]</scope>
    <source>
        <strain evidence="7">DSM 23317</strain>
    </source>
</reference>
<dbReference type="Gene3D" id="3.40.50.1000">
    <property type="entry name" value="HAD superfamily/HAD-like"/>
    <property type="match status" value="1"/>
</dbReference>
<comment type="cofactor">
    <cofactor evidence="1">
        <name>Mg(2+)</name>
        <dbReference type="ChEBI" id="CHEBI:18420"/>
    </cofactor>
</comment>
<dbReference type="GO" id="GO:0003824">
    <property type="term" value="F:catalytic activity"/>
    <property type="evidence" value="ECO:0007669"/>
    <property type="project" value="UniProtKB-ARBA"/>
</dbReference>
<organism evidence="6 7">
    <name type="scientific">Ferrimonas sediminum</name>
    <dbReference type="NCBI Taxonomy" id="718193"/>
    <lineage>
        <taxon>Bacteria</taxon>
        <taxon>Pseudomonadati</taxon>
        <taxon>Pseudomonadota</taxon>
        <taxon>Gammaproteobacteria</taxon>
        <taxon>Alteromonadales</taxon>
        <taxon>Ferrimonadaceae</taxon>
        <taxon>Ferrimonas</taxon>
    </lineage>
</organism>
<evidence type="ECO:0000313" key="6">
    <source>
        <dbReference type="EMBL" id="SDI43147.1"/>
    </source>
</evidence>
<comment type="similarity">
    <text evidence="2">Belongs to the HAD-like hydrolase superfamily. CbbY/CbbZ/Gph/YieH family.</text>
</comment>
<dbReference type="NCBIfam" id="TIGR01509">
    <property type="entry name" value="HAD-SF-IA-v3"/>
    <property type="match status" value="1"/>
</dbReference>
<dbReference type="PANTHER" id="PTHR46193">
    <property type="entry name" value="6-PHOSPHOGLUCONATE PHOSPHATASE"/>
    <property type="match status" value="1"/>
</dbReference>
<evidence type="ECO:0000313" key="7">
    <source>
        <dbReference type="Proteomes" id="UP000199527"/>
    </source>
</evidence>
<dbReference type="SFLD" id="SFLDG01135">
    <property type="entry name" value="C1.5.6:_HAD__Beta-PGM__Phospha"/>
    <property type="match status" value="1"/>
</dbReference>
<dbReference type="InterPro" id="IPR036412">
    <property type="entry name" value="HAD-like_sf"/>
</dbReference>
<evidence type="ECO:0000256" key="4">
    <source>
        <dbReference type="ARBA" id="ARBA00022842"/>
    </source>
</evidence>
<dbReference type="NCBIfam" id="NF008087">
    <property type="entry name" value="PRK10826.1"/>
    <property type="match status" value="1"/>
</dbReference>
<dbReference type="OrthoDB" id="9800058at2"/>
<dbReference type="GO" id="GO:0046872">
    <property type="term" value="F:metal ion binding"/>
    <property type="evidence" value="ECO:0007669"/>
    <property type="project" value="UniProtKB-KW"/>
</dbReference>
<dbReference type="AlphaFoldDB" id="A0A1G8KI95"/>
<dbReference type="InterPro" id="IPR051600">
    <property type="entry name" value="Beta-PGM-like"/>
</dbReference>
<evidence type="ECO:0000256" key="3">
    <source>
        <dbReference type="ARBA" id="ARBA00022723"/>
    </source>
</evidence>